<dbReference type="KEGG" id="aagg:ETAA8_23510"/>
<dbReference type="Proteomes" id="UP000315017">
    <property type="component" value="Chromosome"/>
</dbReference>
<sequence>MQIGEGTGSTTRLEASCQPPDWQRAAEWLPLPKCLSSLVHPEKAAFSSLMSFHTSLTGYLGSCERSDSGGSFAAIQPRAGVFRVSTVRNQGWPHPFSTQRGGLRWLAPTRTCGNNLDHSTVESRSALRFQCRPVQNDSGRRECDVAGVFANPVVATAGSMIPCSSSERDVW</sequence>
<organism evidence="1 2">
    <name type="scientific">Anatilimnocola aggregata</name>
    <dbReference type="NCBI Taxonomy" id="2528021"/>
    <lineage>
        <taxon>Bacteria</taxon>
        <taxon>Pseudomonadati</taxon>
        <taxon>Planctomycetota</taxon>
        <taxon>Planctomycetia</taxon>
        <taxon>Pirellulales</taxon>
        <taxon>Pirellulaceae</taxon>
        <taxon>Anatilimnocola</taxon>
    </lineage>
</organism>
<accession>A0A517YAL7</accession>
<name>A0A517YAL7_9BACT</name>
<proteinExistence type="predicted"/>
<gene>
    <name evidence="1" type="ORF">ETAA8_23510</name>
</gene>
<reference evidence="1 2" key="1">
    <citation type="submission" date="2019-02" db="EMBL/GenBank/DDBJ databases">
        <title>Deep-cultivation of Planctomycetes and their phenomic and genomic characterization uncovers novel biology.</title>
        <authorList>
            <person name="Wiegand S."/>
            <person name="Jogler M."/>
            <person name="Boedeker C."/>
            <person name="Pinto D."/>
            <person name="Vollmers J."/>
            <person name="Rivas-Marin E."/>
            <person name="Kohn T."/>
            <person name="Peeters S.H."/>
            <person name="Heuer A."/>
            <person name="Rast P."/>
            <person name="Oberbeckmann S."/>
            <person name="Bunk B."/>
            <person name="Jeske O."/>
            <person name="Meyerdierks A."/>
            <person name="Storesund J.E."/>
            <person name="Kallscheuer N."/>
            <person name="Luecker S."/>
            <person name="Lage O.M."/>
            <person name="Pohl T."/>
            <person name="Merkel B.J."/>
            <person name="Hornburger P."/>
            <person name="Mueller R.-W."/>
            <person name="Bruemmer F."/>
            <person name="Labrenz M."/>
            <person name="Spormann A.M."/>
            <person name="Op den Camp H."/>
            <person name="Overmann J."/>
            <person name="Amann R."/>
            <person name="Jetten M.S.M."/>
            <person name="Mascher T."/>
            <person name="Medema M.H."/>
            <person name="Devos D.P."/>
            <person name="Kaster A.-K."/>
            <person name="Ovreas L."/>
            <person name="Rohde M."/>
            <person name="Galperin M.Y."/>
            <person name="Jogler C."/>
        </authorList>
    </citation>
    <scope>NUCLEOTIDE SEQUENCE [LARGE SCALE GENOMIC DNA]</scope>
    <source>
        <strain evidence="1 2">ETA_A8</strain>
    </source>
</reference>
<evidence type="ECO:0000313" key="2">
    <source>
        <dbReference type="Proteomes" id="UP000315017"/>
    </source>
</evidence>
<keyword evidence="2" id="KW-1185">Reference proteome</keyword>
<dbReference type="AlphaFoldDB" id="A0A517YAL7"/>
<protein>
    <submittedName>
        <fullName evidence="1">Uncharacterized protein</fullName>
    </submittedName>
</protein>
<evidence type="ECO:0000313" key="1">
    <source>
        <dbReference type="EMBL" id="QDU27264.1"/>
    </source>
</evidence>
<dbReference type="EMBL" id="CP036274">
    <property type="protein sequence ID" value="QDU27264.1"/>
    <property type="molecule type" value="Genomic_DNA"/>
</dbReference>